<protein>
    <submittedName>
        <fullName evidence="4">Nad-dependent malic</fullName>
    </submittedName>
</protein>
<dbReference type="EMBL" id="AZIL01001845">
    <property type="protein sequence ID" value="EWM23084.1"/>
    <property type="molecule type" value="Genomic_DNA"/>
</dbReference>
<keyword evidence="2" id="KW-0560">Oxidoreductase</keyword>
<evidence type="ECO:0000313" key="5">
    <source>
        <dbReference type="Proteomes" id="UP000019335"/>
    </source>
</evidence>
<dbReference type="GO" id="GO:0005739">
    <property type="term" value="C:mitochondrion"/>
    <property type="evidence" value="ECO:0007669"/>
    <property type="project" value="TreeGrafter"/>
</dbReference>
<dbReference type="SUPFAM" id="SSF51735">
    <property type="entry name" value="NAD(P)-binding Rossmann-fold domains"/>
    <property type="match status" value="1"/>
</dbReference>
<name>W7TRY9_9STRA</name>
<dbReference type="OrthoDB" id="5365701at2759"/>
<dbReference type="PANTHER" id="PTHR23406:SF32">
    <property type="entry name" value="NADP-DEPENDENT MALIC ENZYME"/>
    <property type="match status" value="1"/>
</dbReference>
<evidence type="ECO:0000256" key="1">
    <source>
        <dbReference type="ARBA" id="ARBA00001946"/>
    </source>
</evidence>
<sequence>MCDKDGLLGQARQNRLTSQQLEFMRSDLPDGLPLLEVAKRVRPTILLGLSAQRGLFKEELVREIARHTPRPFVFPLSNPTTSAECTPSEAYFP</sequence>
<dbReference type="InterPro" id="IPR036291">
    <property type="entry name" value="NAD(P)-bd_dom_sf"/>
</dbReference>
<reference evidence="4 5" key="1">
    <citation type="journal article" date="2014" name="Mol. Plant">
        <title>Chromosome Scale Genome Assembly and Transcriptome Profiling of Nannochloropsis gaditana in Nitrogen Depletion.</title>
        <authorList>
            <person name="Corteggiani Carpinelli E."/>
            <person name="Telatin A."/>
            <person name="Vitulo N."/>
            <person name="Forcato C."/>
            <person name="D'Angelo M."/>
            <person name="Schiavon R."/>
            <person name="Vezzi A."/>
            <person name="Giacometti G.M."/>
            <person name="Morosinotto T."/>
            <person name="Valle G."/>
        </authorList>
    </citation>
    <scope>NUCLEOTIDE SEQUENCE [LARGE SCALE GENOMIC DNA]</scope>
    <source>
        <strain evidence="4 5">B-31</strain>
    </source>
</reference>
<keyword evidence="5" id="KW-1185">Reference proteome</keyword>
<evidence type="ECO:0000256" key="2">
    <source>
        <dbReference type="ARBA" id="ARBA00023002"/>
    </source>
</evidence>
<evidence type="ECO:0000259" key="3">
    <source>
        <dbReference type="SMART" id="SM00919"/>
    </source>
</evidence>
<dbReference type="AlphaFoldDB" id="W7TRY9"/>
<dbReference type="GO" id="GO:0004471">
    <property type="term" value="F:malate dehydrogenase (decarboxylating) (NAD+) activity"/>
    <property type="evidence" value="ECO:0007669"/>
    <property type="project" value="TreeGrafter"/>
</dbReference>
<dbReference type="GO" id="GO:0006108">
    <property type="term" value="P:malate metabolic process"/>
    <property type="evidence" value="ECO:0007669"/>
    <property type="project" value="TreeGrafter"/>
</dbReference>
<gene>
    <name evidence="4" type="ORF">Naga_103832g1</name>
</gene>
<feature type="domain" description="Malic enzyme NAD-binding" evidence="3">
    <location>
        <begin position="1"/>
        <end position="91"/>
    </location>
</feature>
<proteinExistence type="predicted"/>
<dbReference type="Pfam" id="PF03949">
    <property type="entry name" value="Malic_M"/>
    <property type="match status" value="1"/>
</dbReference>
<dbReference type="InterPro" id="IPR012302">
    <property type="entry name" value="Malic_NAD-bd"/>
</dbReference>
<dbReference type="SMART" id="SM00919">
    <property type="entry name" value="Malic_M"/>
    <property type="match status" value="1"/>
</dbReference>
<comment type="caution">
    <text evidence="4">The sequence shown here is derived from an EMBL/GenBank/DDBJ whole genome shotgun (WGS) entry which is preliminary data.</text>
</comment>
<evidence type="ECO:0000313" key="4">
    <source>
        <dbReference type="EMBL" id="EWM23084.1"/>
    </source>
</evidence>
<comment type="cofactor">
    <cofactor evidence="1">
        <name>Mg(2+)</name>
        <dbReference type="ChEBI" id="CHEBI:18420"/>
    </cofactor>
</comment>
<organism evidence="4 5">
    <name type="scientific">Nannochloropsis gaditana</name>
    <dbReference type="NCBI Taxonomy" id="72520"/>
    <lineage>
        <taxon>Eukaryota</taxon>
        <taxon>Sar</taxon>
        <taxon>Stramenopiles</taxon>
        <taxon>Ochrophyta</taxon>
        <taxon>Eustigmatophyceae</taxon>
        <taxon>Eustigmatales</taxon>
        <taxon>Monodopsidaceae</taxon>
        <taxon>Nannochloropsis</taxon>
    </lineage>
</organism>
<dbReference type="Gene3D" id="3.40.50.720">
    <property type="entry name" value="NAD(P)-binding Rossmann-like Domain"/>
    <property type="match status" value="1"/>
</dbReference>
<dbReference type="PANTHER" id="PTHR23406">
    <property type="entry name" value="MALIC ENZYME-RELATED"/>
    <property type="match status" value="1"/>
</dbReference>
<dbReference type="GO" id="GO:0051287">
    <property type="term" value="F:NAD binding"/>
    <property type="evidence" value="ECO:0007669"/>
    <property type="project" value="InterPro"/>
</dbReference>
<accession>W7TRY9</accession>
<dbReference type="Proteomes" id="UP000019335">
    <property type="component" value="Chromosome 18"/>
</dbReference>